<evidence type="ECO:0000259" key="1">
    <source>
        <dbReference type="PROSITE" id="PS50172"/>
    </source>
</evidence>
<dbReference type="Gene3D" id="3.30.420.10">
    <property type="entry name" value="Ribonuclease H-like superfamily/Ribonuclease H"/>
    <property type="match status" value="1"/>
</dbReference>
<gene>
    <name evidence="2" type="ORF">B1B05_06840</name>
</gene>
<dbReference type="InterPro" id="IPR036397">
    <property type="entry name" value="RNaseH_sf"/>
</dbReference>
<reference evidence="3" key="1">
    <citation type="submission" date="2017-03" db="EMBL/GenBank/DDBJ databases">
        <title>Bacillus sp. V-88(T) DSM27956, whole genome shotgun sequencing project.</title>
        <authorList>
            <person name="Dastager S.G."/>
            <person name="Neurgaonkar P.S."/>
            <person name="Dharne M.S."/>
        </authorList>
    </citation>
    <scope>NUCLEOTIDE SEQUENCE [LARGE SCALE GENOMIC DNA]</scope>
    <source>
        <strain evidence="3">DSM 25145</strain>
    </source>
</reference>
<dbReference type="InterPro" id="IPR036420">
    <property type="entry name" value="BRCT_dom_sf"/>
</dbReference>
<dbReference type="InterPro" id="IPR012337">
    <property type="entry name" value="RNaseH-like_sf"/>
</dbReference>
<dbReference type="PANTHER" id="PTHR30231">
    <property type="entry name" value="DNA POLYMERASE III SUBUNIT EPSILON"/>
    <property type="match status" value="1"/>
</dbReference>
<dbReference type="Pfam" id="PF00929">
    <property type="entry name" value="RNase_T"/>
    <property type="match status" value="1"/>
</dbReference>
<dbReference type="InterPro" id="IPR013520">
    <property type="entry name" value="Ribonucl_H"/>
</dbReference>
<dbReference type="Gene3D" id="3.40.50.10190">
    <property type="entry name" value="BRCT domain"/>
    <property type="match status" value="1"/>
</dbReference>
<dbReference type="SMART" id="SM00479">
    <property type="entry name" value="EXOIII"/>
    <property type="match status" value="1"/>
</dbReference>
<feature type="domain" description="BRCT" evidence="1">
    <location>
        <begin position="204"/>
        <end position="296"/>
    </location>
</feature>
<dbReference type="CDD" id="cd06130">
    <property type="entry name" value="DNA_pol_III_epsilon_like"/>
    <property type="match status" value="1"/>
</dbReference>
<evidence type="ECO:0000313" key="3">
    <source>
        <dbReference type="Proteomes" id="UP000215545"/>
    </source>
</evidence>
<name>A0ABX4EA80_9BACI</name>
<proteinExistence type="predicted"/>
<dbReference type="InterPro" id="IPR001357">
    <property type="entry name" value="BRCT_dom"/>
</dbReference>
<dbReference type="CDD" id="cd17748">
    <property type="entry name" value="BRCT_DNA_ligase_like"/>
    <property type="match status" value="1"/>
</dbReference>
<comment type="caution">
    <text evidence="2">The sequence shown here is derived from an EMBL/GenBank/DDBJ whole genome shotgun (WGS) entry which is preliminary data.</text>
</comment>
<keyword evidence="3" id="KW-1185">Reference proteome</keyword>
<organism evidence="2 3">
    <name type="scientific">Domibacillus enclensis</name>
    <dbReference type="NCBI Taxonomy" id="1017273"/>
    <lineage>
        <taxon>Bacteria</taxon>
        <taxon>Bacillati</taxon>
        <taxon>Bacillota</taxon>
        <taxon>Bacilli</taxon>
        <taxon>Bacillales</taxon>
        <taxon>Bacillaceae</taxon>
        <taxon>Domibacillus</taxon>
    </lineage>
</organism>
<protein>
    <recommendedName>
        <fullName evidence="1">BRCT domain-containing protein</fullName>
    </recommendedName>
</protein>
<dbReference type="SUPFAM" id="SSF53098">
    <property type="entry name" value="Ribonuclease H-like"/>
    <property type="match status" value="1"/>
</dbReference>
<dbReference type="PANTHER" id="PTHR30231:SF42">
    <property type="entry name" value="EXONUCLEASE"/>
    <property type="match status" value="1"/>
</dbReference>
<dbReference type="SUPFAM" id="SSF52113">
    <property type="entry name" value="BRCT domain"/>
    <property type="match status" value="1"/>
</dbReference>
<dbReference type="PROSITE" id="PS50172">
    <property type="entry name" value="BRCT"/>
    <property type="match status" value="1"/>
</dbReference>
<dbReference type="EMBL" id="MWSK01000003">
    <property type="protein sequence ID" value="OXS78325.1"/>
    <property type="molecule type" value="Genomic_DNA"/>
</dbReference>
<dbReference type="Pfam" id="PF00533">
    <property type="entry name" value="BRCT"/>
    <property type="match status" value="1"/>
</dbReference>
<dbReference type="Proteomes" id="UP000215545">
    <property type="component" value="Unassembled WGS sequence"/>
</dbReference>
<evidence type="ECO:0000313" key="2">
    <source>
        <dbReference type="EMBL" id="OXS78325.1"/>
    </source>
</evidence>
<accession>A0ABX4EA80</accession>
<sequence>MIHLKNFTALDFETANASRSSVCSIGLAKVIDGKIDRTYYSLVNPHERFDARNIAVHGIRPEDVRDAPSFSHIFDEVLAFIGDDPIVAHFAQFDINVLRGTAQKHQLQLPNNPYFCSCMLAKSVLTLPSNKLNVVAGHFNFTFNHHNALEDAVACAVIVNHMMKHHSSLDQFLKEANYAFGYIHGDSFKKIRPLPRRKQKQKQVSDHPFFQKSIAFTGTLTSMKRKEAADLVTGLGGNVHLSVKKDTDYLIVGDTDAEKYRNGHVSAQIQKAKNWQEKGAPVKLVSEKKFFDTIHK</sequence>